<keyword evidence="2" id="KW-1185">Reference proteome</keyword>
<proteinExistence type="predicted"/>
<dbReference type="Proteomes" id="UP000798488">
    <property type="component" value="Unassembled WGS sequence"/>
</dbReference>
<dbReference type="Gene3D" id="1.20.1260.10">
    <property type="match status" value="2"/>
</dbReference>
<reference evidence="1" key="1">
    <citation type="submission" date="2016-02" db="EMBL/GenBank/DDBJ databases">
        <title>Draft Genome Sequence of Sporotomaculum syntrophicum Strain FB, a Syntrophic Benzoate Degrader.</title>
        <authorList>
            <person name="Nobu M.K."/>
            <person name="Narihiro T."/>
            <person name="Qiu Y.-L."/>
            <person name="Ohashi A."/>
            <person name="Liu W.-T."/>
            <person name="Yuji S."/>
        </authorList>
    </citation>
    <scope>NUCLEOTIDE SEQUENCE</scope>
    <source>
        <strain evidence="1">FB</strain>
    </source>
</reference>
<accession>A0A9D2WMI6</accession>
<sequence length="346" mass="40381">MVCPETVDITEFLWIVLSNLSLTRQRNTVENKQSKISTREAHVFWRMLSDTYTVIDQINNAKSFVHDKDFILYLHKLVEDYEKEAREIEGILNKLSILGPTPNVRSQNVAGNSEINRDKETAKLIFTLMRLKINLLLQTIAEPYINDSLRSFIIGLTKDSLKRYDAFIKYLKAKKWIETPPQYPYTQTYVKDKIGAADIYLIWEHLMQRYNNIRQTQLLSSYTADTELKLLLDTGTNILKKEATDLENKLLYYGVTLPEPYTNIVPTPETTELMEDRYIFNTILMGMWNIITLHGMAIQDVIVNDSIRNYFINLTLDEIDLVGKMYKFGKLRGWVFVPPVYMFSSQ</sequence>
<comment type="caution">
    <text evidence="1">The sequence shown here is derived from an EMBL/GenBank/DDBJ whole genome shotgun (WGS) entry which is preliminary data.</text>
</comment>
<dbReference type="Pfam" id="PF11553">
    <property type="entry name" value="DUF3231"/>
    <property type="match status" value="1"/>
</dbReference>
<dbReference type="OrthoDB" id="1807877at2"/>
<dbReference type="EMBL" id="LSRS01000008">
    <property type="protein sequence ID" value="KAF1083933.1"/>
    <property type="molecule type" value="Genomic_DNA"/>
</dbReference>
<name>A0A9D2WMI6_9FIRM</name>
<protein>
    <recommendedName>
        <fullName evidence="3">DUF3231 family protein</fullName>
    </recommendedName>
</protein>
<evidence type="ECO:0000313" key="1">
    <source>
        <dbReference type="EMBL" id="KAF1083933.1"/>
    </source>
</evidence>
<dbReference type="InterPro" id="IPR021617">
    <property type="entry name" value="DUF3231"/>
</dbReference>
<dbReference type="InterPro" id="IPR012347">
    <property type="entry name" value="Ferritin-like"/>
</dbReference>
<dbReference type="AlphaFoldDB" id="A0A9D2WMI6"/>
<organism evidence="1 2">
    <name type="scientific">Sporotomaculum syntrophicum</name>
    <dbReference type="NCBI Taxonomy" id="182264"/>
    <lineage>
        <taxon>Bacteria</taxon>
        <taxon>Bacillati</taxon>
        <taxon>Bacillota</taxon>
        <taxon>Clostridia</taxon>
        <taxon>Eubacteriales</taxon>
        <taxon>Desulfallaceae</taxon>
        <taxon>Sporotomaculum</taxon>
    </lineage>
</organism>
<evidence type="ECO:0008006" key="3">
    <source>
        <dbReference type="Google" id="ProtNLM"/>
    </source>
</evidence>
<evidence type="ECO:0000313" key="2">
    <source>
        <dbReference type="Proteomes" id="UP000798488"/>
    </source>
</evidence>
<gene>
    <name evidence="1" type="ORF">SPSYN_02845</name>
</gene>